<dbReference type="PROSITE" id="PS51892">
    <property type="entry name" value="SUBTILASE"/>
    <property type="match status" value="1"/>
</dbReference>
<reference evidence="10 11" key="1">
    <citation type="submission" date="2024-03" db="EMBL/GenBank/DDBJ databases">
        <title>The complete genome of Streptomyces sirii sp.nov.</title>
        <authorList>
            <person name="Zakalyukina Y.V."/>
            <person name="Belik A.R."/>
            <person name="Biryukov M.V."/>
            <person name="Baturina O.A."/>
            <person name="Kabilov M.R."/>
        </authorList>
    </citation>
    <scope>NUCLEOTIDE SEQUENCE [LARGE SCALE GENOMIC DNA]</scope>
    <source>
        <strain evidence="10 11">BP-8</strain>
    </source>
</reference>
<dbReference type="PANTHER" id="PTHR43806">
    <property type="entry name" value="PEPTIDASE S8"/>
    <property type="match status" value="1"/>
</dbReference>
<protein>
    <submittedName>
        <fullName evidence="10">S8 family serine peptidase</fullName>
    </submittedName>
</protein>
<keyword evidence="7" id="KW-0472">Membrane</keyword>
<dbReference type="PRINTS" id="PR00723">
    <property type="entry name" value="SUBTILISIN"/>
</dbReference>
<evidence type="ECO:0000256" key="7">
    <source>
        <dbReference type="SAM" id="Phobius"/>
    </source>
</evidence>
<dbReference type="PANTHER" id="PTHR43806:SF11">
    <property type="entry name" value="CEREVISIN-RELATED"/>
    <property type="match status" value="1"/>
</dbReference>
<dbReference type="Gene3D" id="3.40.50.200">
    <property type="entry name" value="Peptidase S8/S53 domain"/>
    <property type="match status" value="1"/>
</dbReference>
<keyword evidence="7" id="KW-0812">Transmembrane</keyword>
<feature type="active site" description="Charge relay system" evidence="5">
    <location>
        <position position="103"/>
    </location>
</feature>
<dbReference type="RefSeq" id="WP_407287705.1">
    <property type="nucleotide sequence ID" value="NZ_CP147982.1"/>
</dbReference>
<evidence type="ECO:0000256" key="2">
    <source>
        <dbReference type="ARBA" id="ARBA00022670"/>
    </source>
</evidence>
<evidence type="ECO:0000256" key="5">
    <source>
        <dbReference type="PROSITE-ProRule" id="PRU01240"/>
    </source>
</evidence>
<feature type="chain" id="PRO_5045781652" evidence="8">
    <location>
        <begin position="30"/>
        <end position="398"/>
    </location>
</feature>
<evidence type="ECO:0000256" key="8">
    <source>
        <dbReference type="SAM" id="SignalP"/>
    </source>
</evidence>
<feature type="region of interest" description="Disordered" evidence="6">
    <location>
        <begin position="319"/>
        <end position="358"/>
    </location>
</feature>
<name>A0ABZ2QRU4_9ACTN</name>
<dbReference type="PROSITE" id="PS00136">
    <property type="entry name" value="SUBTILASE_ASP"/>
    <property type="match status" value="1"/>
</dbReference>
<organism evidence="10 11">
    <name type="scientific">Streptomyces sirii</name>
    <dbReference type="NCBI Taxonomy" id="3127701"/>
    <lineage>
        <taxon>Bacteria</taxon>
        <taxon>Bacillati</taxon>
        <taxon>Actinomycetota</taxon>
        <taxon>Actinomycetes</taxon>
        <taxon>Kitasatosporales</taxon>
        <taxon>Streptomycetaceae</taxon>
        <taxon>Streptomyces</taxon>
    </lineage>
</organism>
<dbReference type="InterPro" id="IPR050131">
    <property type="entry name" value="Peptidase_S8_subtilisin-like"/>
</dbReference>
<dbReference type="SUPFAM" id="SSF52743">
    <property type="entry name" value="Subtilisin-like"/>
    <property type="match status" value="1"/>
</dbReference>
<evidence type="ECO:0000313" key="11">
    <source>
        <dbReference type="Proteomes" id="UP001626628"/>
    </source>
</evidence>
<feature type="domain" description="Peptidase S8/S53" evidence="9">
    <location>
        <begin position="53"/>
        <end position="309"/>
    </location>
</feature>
<keyword evidence="3 5" id="KW-0378">Hydrolase</keyword>
<evidence type="ECO:0000256" key="3">
    <source>
        <dbReference type="ARBA" id="ARBA00022801"/>
    </source>
</evidence>
<dbReference type="InterPro" id="IPR036852">
    <property type="entry name" value="Peptidase_S8/S53_dom_sf"/>
</dbReference>
<proteinExistence type="inferred from homology"/>
<keyword evidence="8" id="KW-0732">Signal</keyword>
<dbReference type="Pfam" id="PF00082">
    <property type="entry name" value="Peptidase_S8"/>
    <property type="match status" value="1"/>
</dbReference>
<evidence type="ECO:0000259" key="9">
    <source>
        <dbReference type="Pfam" id="PF00082"/>
    </source>
</evidence>
<keyword evidence="7" id="KW-1133">Transmembrane helix</keyword>
<accession>A0ABZ2QRU4</accession>
<evidence type="ECO:0000256" key="1">
    <source>
        <dbReference type="ARBA" id="ARBA00011073"/>
    </source>
</evidence>
<evidence type="ECO:0000313" key="10">
    <source>
        <dbReference type="EMBL" id="WXK79110.1"/>
    </source>
</evidence>
<dbReference type="Proteomes" id="UP001626628">
    <property type="component" value="Chromosome"/>
</dbReference>
<dbReference type="InterPro" id="IPR015500">
    <property type="entry name" value="Peptidase_S8_subtilisin-rel"/>
</dbReference>
<keyword evidence="2 5" id="KW-0645">Protease</keyword>
<keyword evidence="11" id="KW-1185">Reference proteome</keyword>
<sequence>MRVTRTLRATVGAALTGALLLAAGGSASADQVRKDLWPLEAFGARQLWKEATGKGVTVAVLDSGFRTTHQDLKGQFLPGPDFGKATEAEHARHLEPGEEVRDHGTAMAGIIAGRGHGPDGSQGIKGLAPEAKLLPVPEYKNSGQATRWAADHGADVINMSYGETVRAADICESVHYAIEKGVVVVAAVGNDGLSRKSYPVACPGVIGVGSVDQYGQAAEANNYNSDTDLLAPGEQVPVATGKSDSAYNTEANGSSAASAYVSAAAALLKQKFPDLTTGQIANRLVKTAGLAQAEKDKHLKLPDTHYGYGFIQPGPALRRDVAAGPAQGPLPMPQGKAPQKGVVPGADKGADPDPPASGKDQVMLIGGIALGVLVVAGIVIGVVFAVRRRGNSGGQSWG</sequence>
<evidence type="ECO:0000256" key="6">
    <source>
        <dbReference type="SAM" id="MobiDB-lite"/>
    </source>
</evidence>
<dbReference type="InterPro" id="IPR023827">
    <property type="entry name" value="Peptidase_S8_Asp-AS"/>
</dbReference>
<dbReference type="InterPro" id="IPR000209">
    <property type="entry name" value="Peptidase_S8/S53_dom"/>
</dbReference>
<keyword evidence="4 5" id="KW-0720">Serine protease</keyword>
<gene>
    <name evidence="10" type="ORF">WAB15_25700</name>
</gene>
<feature type="active site" description="Charge relay system" evidence="5">
    <location>
        <position position="62"/>
    </location>
</feature>
<feature type="signal peptide" evidence="8">
    <location>
        <begin position="1"/>
        <end position="29"/>
    </location>
</feature>
<feature type="transmembrane region" description="Helical" evidence="7">
    <location>
        <begin position="362"/>
        <end position="386"/>
    </location>
</feature>
<comment type="similarity">
    <text evidence="1 5">Belongs to the peptidase S8 family.</text>
</comment>
<evidence type="ECO:0000256" key="4">
    <source>
        <dbReference type="ARBA" id="ARBA00022825"/>
    </source>
</evidence>
<feature type="active site" description="Charge relay system" evidence="5">
    <location>
        <position position="255"/>
    </location>
</feature>
<dbReference type="EMBL" id="CP147982">
    <property type="protein sequence ID" value="WXK79110.1"/>
    <property type="molecule type" value="Genomic_DNA"/>
</dbReference>